<dbReference type="Pfam" id="PF07888">
    <property type="entry name" value="CALCOCO1"/>
    <property type="match status" value="1"/>
</dbReference>
<keyword evidence="5" id="KW-0238">DNA-binding</keyword>
<gene>
    <name evidence="13" type="ORF">D9C73_005026</name>
</gene>
<evidence type="ECO:0000256" key="8">
    <source>
        <dbReference type="SAM" id="Coils"/>
    </source>
</evidence>
<evidence type="ECO:0000256" key="6">
    <source>
        <dbReference type="ARBA" id="ARBA00023204"/>
    </source>
</evidence>
<dbReference type="Proteomes" id="UP000298787">
    <property type="component" value="Chromosome 5"/>
</dbReference>
<dbReference type="SUPFAM" id="SSF52141">
    <property type="entry name" value="Uracil-DNA glycosylase-like"/>
    <property type="match status" value="1"/>
</dbReference>
<feature type="compositionally biased region" description="Basic and acidic residues" evidence="9">
    <location>
        <begin position="782"/>
        <end position="796"/>
    </location>
</feature>
<dbReference type="InterPro" id="IPR039134">
    <property type="entry name" value="SMUG1"/>
</dbReference>
<dbReference type="Gene3D" id="3.40.470.10">
    <property type="entry name" value="Uracil-DNA glycosylase-like domain"/>
    <property type="match status" value="1"/>
</dbReference>
<evidence type="ECO:0000256" key="4">
    <source>
        <dbReference type="ARBA" id="ARBA00022801"/>
    </source>
</evidence>
<dbReference type="AlphaFoldDB" id="A0A4V6AP37"/>
<evidence type="ECO:0000256" key="9">
    <source>
        <dbReference type="SAM" id="MobiDB-lite"/>
    </source>
</evidence>
<feature type="coiled-coil region" evidence="8">
    <location>
        <begin position="695"/>
        <end position="729"/>
    </location>
</feature>
<feature type="domain" description="Uracil-DNA glycosylase-like" evidence="10">
    <location>
        <begin position="80"/>
        <end position="254"/>
    </location>
</feature>
<feature type="domain" description="SKICH" evidence="12">
    <location>
        <begin position="343"/>
        <end position="446"/>
    </location>
</feature>
<dbReference type="InterPro" id="IPR012852">
    <property type="entry name" value="CALCOCO1-like"/>
</dbReference>
<keyword evidence="7" id="KW-0539">Nucleus</keyword>
<comment type="similarity">
    <text evidence="2">Belongs to the uracil-DNA glycosylase (UDG) superfamily. SMUG1 family.</text>
</comment>
<evidence type="ECO:0000259" key="12">
    <source>
        <dbReference type="Pfam" id="PF17751"/>
    </source>
</evidence>
<dbReference type="EMBL" id="CM014082">
    <property type="protein sequence ID" value="TKS71522.1"/>
    <property type="molecule type" value="Genomic_DNA"/>
</dbReference>
<keyword evidence="8" id="KW-0175">Coiled coil</keyword>
<keyword evidence="6" id="KW-0234">DNA repair</keyword>
<feature type="domain" description="Calcium binding and coiled-coil" evidence="11">
    <location>
        <begin position="603"/>
        <end position="747"/>
    </location>
</feature>
<evidence type="ECO:0000256" key="7">
    <source>
        <dbReference type="ARBA" id="ARBA00023242"/>
    </source>
</evidence>
<evidence type="ECO:0000259" key="11">
    <source>
        <dbReference type="Pfam" id="PF07888"/>
    </source>
</evidence>
<keyword evidence="4" id="KW-0378">Hydrolase</keyword>
<dbReference type="FunFam" id="3.40.470.10:FF:000005">
    <property type="entry name" value="Single-strand selective monofunctional uracil DNA glycosylase"/>
    <property type="match status" value="1"/>
</dbReference>
<dbReference type="InterPro" id="IPR041611">
    <property type="entry name" value="SKICH"/>
</dbReference>
<dbReference type="STRING" id="240159.A0A4V6AP37"/>
<proteinExistence type="inferred from homology"/>
<feature type="compositionally biased region" description="Polar residues" evidence="9">
    <location>
        <begin position="799"/>
        <end position="809"/>
    </location>
</feature>
<protein>
    <submittedName>
        <fullName evidence="13">Single-strand selective monofunctional uracil DNA glycosylase</fullName>
    </submittedName>
</protein>
<feature type="region of interest" description="Disordered" evidence="9">
    <location>
        <begin position="500"/>
        <end position="521"/>
    </location>
</feature>
<dbReference type="GO" id="GO:0005634">
    <property type="term" value="C:nucleus"/>
    <property type="evidence" value="ECO:0007669"/>
    <property type="project" value="UniProtKB-SubCell"/>
</dbReference>
<reference evidence="13 14" key="1">
    <citation type="submission" date="2019-01" db="EMBL/GenBank/DDBJ databases">
        <title>Genome Assembly of Collichthys lucidus.</title>
        <authorList>
            <person name="Cai M."/>
            <person name="Xiao S."/>
        </authorList>
    </citation>
    <scope>NUCLEOTIDE SEQUENCE [LARGE SCALE GENOMIC DNA]</scope>
    <source>
        <strain evidence="13">JT15FE1705JMU</strain>
        <tissue evidence="13">Muscle</tissue>
    </source>
</reference>
<dbReference type="GO" id="GO:0006284">
    <property type="term" value="P:base-excision repair"/>
    <property type="evidence" value="ECO:0007669"/>
    <property type="project" value="InterPro"/>
</dbReference>
<evidence type="ECO:0000256" key="1">
    <source>
        <dbReference type="ARBA" id="ARBA00004123"/>
    </source>
</evidence>
<accession>A0A4V6AP37</accession>
<name>A0A4V6AP37_COLLU</name>
<dbReference type="PANTHER" id="PTHR13235">
    <property type="entry name" value="SINGLE-STRAND SELECTIVE MONOFUNCTIONAL URACIL DNA GLYCOSYLASE"/>
    <property type="match status" value="1"/>
</dbReference>
<dbReference type="InterPro" id="IPR036895">
    <property type="entry name" value="Uracil-DNA_glycosylase-like_sf"/>
</dbReference>
<keyword evidence="14" id="KW-1185">Reference proteome</keyword>
<keyword evidence="3" id="KW-0227">DNA damage</keyword>
<feature type="region of interest" description="Disordered" evidence="9">
    <location>
        <begin position="782"/>
        <end position="809"/>
    </location>
</feature>
<evidence type="ECO:0000259" key="10">
    <source>
        <dbReference type="Pfam" id="PF03167"/>
    </source>
</evidence>
<evidence type="ECO:0000256" key="5">
    <source>
        <dbReference type="ARBA" id="ARBA00023125"/>
    </source>
</evidence>
<dbReference type="InterPro" id="IPR005122">
    <property type="entry name" value="Uracil-DNA_glycosylase-like"/>
</dbReference>
<dbReference type="GO" id="GO:0003677">
    <property type="term" value="F:DNA binding"/>
    <property type="evidence" value="ECO:0007669"/>
    <property type="project" value="UniProtKB-KW"/>
</dbReference>
<dbReference type="CDD" id="cd19374">
    <property type="entry name" value="UDG-F3_SMUG1-like"/>
    <property type="match status" value="1"/>
</dbReference>
<comment type="subcellular location">
    <subcellularLocation>
        <location evidence="1">Nucleus</location>
    </subcellularLocation>
</comment>
<dbReference type="PANTHER" id="PTHR13235:SF2">
    <property type="entry name" value="SINGLE-STRAND SELECTIVE MONOFUNCTIONAL URACIL DNA GLYCOSYLASE"/>
    <property type="match status" value="1"/>
</dbReference>
<dbReference type="Gene3D" id="2.60.40.2840">
    <property type="match status" value="1"/>
</dbReference>
<feature type="compositionally biased region" description="Basic and acidic residues" evidence="9">
    <location>
        <begin position="501"/>
        <end position="521"/>
    </location>
</feature>
<evidence type="ECO:0000313" key="14">
    <source>
        <dbReference type="Proteomes" id="UP000298787"/>
    </source>
</evidence>
<sequence length="809" mass="92629">MSGDGEAVAGGGDGLQPLCDPHQRGFNSAPELSVSPSSRFLQVELELNTHLRRLTFSEPVRYIYNPLEYAWDTHRCYVEKYCQAGQRVLFLGMNPGPFGMAQTGVPFGEVKSVVDWLKITGEVGHPSDEHPKRRITGLACTQSEVSGARFWGFFRKLCGEPSLFFQHCFVHNLCPLIFMSASGKNLTPPELLLREREALLALCDIALCQAVEALGVSMVIGVGRVAEQRARRALSAAGVQGVRVEGIMHPSPRNPLANKGWEEVAKAKLSELGVMSMLKKELLQLCLACIWREQTGTLRTAAIKETEHLWLQSALQTSVYIPSMQRNAMGSQLPITMDKQPAVVFRNVGQLYFPQTRVECHYSLTPDHQWDSSDWIGIFEVGWSSVKEYYTYTWALVPEGYTEGTDVNCCVHFQAFFLPRPSTVEYEFVYVDKMGEVCARSRPFTFCEPKPLDELETLKEEQDEEDGEEELLLVVPRAQLLQSRLEECLKQQADIQQALDVTKKEREDESENSKKTRMEWEREREAMREEISELRDNMRQNYETLKKMEGKHKDVKYSQESLTSELSKHLAEKEESEQRIKDLEEDIKVLSDRKKEGDVELERQAENEAALVEMRGLRERLEASEHTAESLHRQLRELGTRQGHAHTELHQARLQVAQLTLQLSEENLLLREERANWALERETYKHAAETDKKKLQELSCEVQRKEEWLQEERMEREKLEVELECERDCNRVLLSDTKRELQELKAARGSSFEDDEDAASASPRSICSPLFFSTHLERLDRGEIPAETHIQSKEEEQASDTQAADSPMW</sequence>
<dbReference type="Pfam" id="PF17751">
    <property type="entry name" value="SKICH"/>
    <property type="match status" value="1"/>
</dbReference>
<dbReference type="GO" id="GO:0017065">
    <property type="term" value="F:single-strand selective uracil DNA N-glycosylase activity"/>
    <property type="evidence" value="ECO:0007669"/>
    <property type="project" value="InterPro"/>
</dbReference>
<dbReference type="Pfam" id="PF03167">
    <property type="entry name" value="UDG"/>
    <property type="match status" value="1"/>
</dbReference>
<dbReference type="GO" id="GO:0000703">
    <property type="term" value="F:oxidized pyrimidine nucleobase lesion DNA N-glycosylase activity"/>
    <property type="evidence" value="ECO:0007669"/>
    <property type="project" value="TreeGrafter"/>
</dbReference>
<evidence type="ECO:0000256" key="3">
    <source>
        <dbReference type="ARBA" id="ARBA00022763"/>
    </source>
</evidence>
<evidence type="ECO:0000313" key="13">
    <source>
        <dbReference type="EMBL" id="TKS71522.1"/>
    </source>
</evidence>
<evidence type="ECO:0000256" key="2">
    <source>
        <dbReference type="ARBA" id="ARBA00007889"/>
    </source>
</evidence>
<organism evidence="13 14">
    <name type="scientific">Collichthys lucidus</name>
    <name type="common">Big head croaker</name>
    <name type="synonym">Sciaena lucida</name>
    <dbReference type="NCBI Taxonomy" id="240159"/>
    <lineage>
        <taxon>Eukaryota</taxon>
        <taxon>Metazoa</taxon>
        <taxon>Chordata</taxon>
        <taxon>Craniata</taxon>
        <taxon>Vertebrata</taxon>
        <taxon>Euteleostomi</taxon>
        <taxon>Actinopterygii</taxon>
        <taxon>Neopterygii</taxon>
        <taxon>Teleostei</taxon>
        <taxon>Neoteleostei</taxon>
        <taxon>Acanthomorphata</taxon>
        <taxon>Eupercaria</taxon>
        <taxon>Sciaenidae</taxon>
        <taxon>Collichthys</taxon>
    </lineage>
</organism>